<protein>
    <recommendedName>
        <fullName evidence="2">Rho termination factor-like N-terminal domain-containing protein</fullName>
    </recommendedName>
</protein>
<evidence type="ECO:0000313" key="4">
    <source>
        <dbReference type="Proteomes" id="UP000653674"/>
    </source>
</evidence>
<name>A0A8J3LT12_9ACTN</name>
<comment type="caution">
    <text evidence="3">The sequence shown here is derived from an EMBL/GenBank/DDBJ whole genome shotgun (WGS) entry which is preliminary data.</text>
</comment>
<sequence length="185" mass="20148">MTEGKFIPGNQSANTPDLSETELRAMKMPELIELAHQERIPDVDDMRRDDLIRAISAVHRQRREQSAGAGGQQQSAGQQSGSSGQQQSGSSGQQQSGSAGQQQPEGGGQGQGRDSGQPAEGKFIPGNQSPATPDLSETELRGMQMPELRERARQEGIEGADEMRRDELISAISARHRERQLHPQR</sequence>
<gene>
    <name evidence="3" type="ORF">Pfl04_46990</name>
</gene>
<feature type="domain" description="Rho termination factor-like N-terminal" evidence="2">
    <location>
        <begin position="22"/>
        <end position="64"/>
    </location>
</feature>
<dbReference type="AlphaFoldDB" id="A0A8J3LT12"/>
<dbReference type="InterPro" id="IPR036269">
    <property type="entry name" value="Rho_N_sf"/>
</dbReference>
<feature type="compositionally biased region" description="Low complexity" evidence="1">
    <location>
        <begin position="72"/>
        <end position="104"/>
    </location>
</feature>
<dbReference type="Proteomes" id="UP000653674">
    <property type="component" value="Unassembled WGS sequence"/>
</dbReference>
<feature type="domain" description="Rho termination factor-like N-terminal" evidence="2">
    <location>
        <begin position="139"/>
        <end position="178"/>
    </location>
</feature>
<feature type="compositionally biased region" description="Polar residues" evidence="1">
    <location>
        <begin position="9"/>
        <end position="18"/>
    </location>
</feature>
<dbReference type="GO" id="GO:0006353">
    <property type="term" value="P:DNA-templated transcription termination"/>
    <property type="evidence" value="ECO:0007669"/>
    <property type="project" value="InterPro"/>
</dbReference>
<feature type="compositionally biased region" description="Basic and acidic residues" evidence="1">
    <location>
        <begin position="147"/>
        <end position="167"/>
    </location>
</feature>
<dbReference type="Pfam" id="PF07498">
    <property type="entry name" value="Rho_N"/>
    <property type="match status" value="2"/>
</dbReference>
<evidence type="ECO:0000259" key="2">
    <source>
        <dbReference type="SMART" id="SM00959"/>
    </source>
</evidence>
<evidence type="ECO:0000313" key="3">
    <source>
        <dbReference type="EMBL" id="GIG76295.1"/>
    </source>
</evidence>
<dbReference type="EMBL" id="BONU01000050">
    <property type="protein sequence ID" value="GIG76295.1"/>
    <property type="molecule type" value="Genomic_DNA"/>
</dbReference>
<dbReference type="SUPFAM" id="SSF68912">
    <property type="entry name" value="Rho N-terminal domain-like"/>
    <property type="match status" value="2"/>
</dbReference>
<accession>A0A8J3LT12</accession>
<dbReference type="SMART" id="SM00959">
    <property type="entry name" value="Rho_N"/>
    <property type="match status" value="2"/>
</dbReference>
<reference evidence="3" key="1">
    <citation type="submission" date="2021-01" db="EMBL/GenBank/DDBJ databases">
        <title>Whole genome shotgun sequence of Planosporangium flavigriseum NBRC 105377.</title>
        <authorList>
            <person name="Komaki H."/>
            <person name="Tamura T."/>
        </authorList>
    </citation>
    <scope>NUCLEOTIDE SEQUENCE</scope>
    <source>
        <strain evidence="3">NBRC 105377</strain>
    </source>
</reference>
<proteinExistence type="predicted"/>
<feature type="region of interest" description="Disordered" evidence="1">
    <location>
        <begin position="1"/>
        <end position="20"/>
    </location>
</feature>
<dbReference type="RefSeq" id="WP_168078944.1">
    <property type="nucleotide sequence ID" value="NZ_BAAAQJ010000009.1"/>
</dbReference>
<dbReference type="Gene3D" id="1.10.720.10">
    <property type="match status" value="2"/>
</dbReference>
<dbReference type="InterPro" id="IPR011112">
    <property type="entry name" value="Rho-like_N"/>
</dbReference>
<organism evidence="3 4">
    <name type="scientific">Planosporangium flavigriseum</name>
    <dbReference type="NCBI Taxonomy" id="373681"/>
    <lineage>
        <taxon>Bacteria</taxon>
        <taxon>Bacillati</taxon>
        <taxon>Actinomycetota</taxon>
        <taxon>Actinomycetes</taxon>
        <taxon>Micromonosporales</taxon>
        <taxon>Micromonosporaceae</taxon>
        <taxon>Planosporangium</taxon>
    </lineage>
</organism>
<feature type="region of interest" description="Disordered" evidence="1">
    <location>
        <begin position="54"/>
        <end position="167"/>
    </location>
</feature>
<keyword evidence="4" id="KW-1185">Reference proteome</keyword>
<evidence type="ECO:0000256" key="1">
    <source>
        <dbReference type="SAM" id="MobiDB-lite"/>
    </source>
</evidence>